<reference evidence="2 3" key="1">
    <citation type="journal article" date="2007" name="Science">
        <title>The Chlamydomonas genome reveals the evolution of key animal and plant functions.</title>
        <authorList>
            <person name="Merchant S.S."/>
            <person name="Prochnik S.E."/>
            <person name="Vallon O."/>
            <person name="Harris E.H."/>
            <person name="Karpowicz S.J."/>
            <person name="Witman G.B."/>
            <person name="Terry A."/>
            <person name="Salamov A."/>
            <person name="Fritz-Laylin L.K."/>
            <person name="Marechal-Drouard L."/>
            <person name="Marshall W.F."/>
            <person name="Qu L.H."/>
            <person name="Nelson D.R."/>
            <person name="Sanderfoot A.A."/>
            <person name="Spalding M.H."/>
            <person name="Kapitonov V.V."/>
            <person name="Ren Q."/>
            <person name="Ferris P."/>
            <person name="Lindquist E."/>
            <person name="Shapiro H."/>
            <person name="Lucas S.M."/>
            <person name="Grimwood J."/>
            <person name="Schmutz J."/>
            <person name="Cardol P."/>
            <person name="Cerutti H."/>
            <person name="Chanfreau G."/>
            <person name="Chen C.L."/>
            <person name="Cognat V."/>
            <person name="Croft M.T."/>
            <person name="Dent R."/>
            <person name="Dutcher S."/>
            <person name="Fernandez E."/>
            <person name="Fukuzawa H."/>
            <person name="Gonzalez-Ballester D."/>
            <person name="Gonzalez-Halphen D."/>
            <person name="Hallmann A."/>
            <person name="Hanikenne M."/>
            <person name="Hippler M."/>
            <person name="Inwood W."/>
            <person name="Jabbari K."/>
            <person name="Kalanon M."/>
            <person name="Kuras R."/>
            <person name="Lefebvre P.A."/>
            <person name="Lemaire S.D."/>
            <person name="Lobanov A.V."/>
            <person name="Lohr M."/>
            <person name="Manuell A."/>
            <person name="Meier I."/>
            <person name="Mets L."/>
            <person name="Mittag M."/>
            <person name="Mittelmeier T."/>
            <person name="Moroney J.V."/>
            <person name="Moseley J."/>
            <person name="Napoli C."/>
            <person name="Nedelcu A.M."/>
            <person name="Niyogi K."/>
            <person name="Novoselov S.V."/>
            <person name="Paulsen I.T."/>
            <person name="Pazour G."/>
            <person name="Purton S."/>
            <person name="Ral J.P."/>
            <person name="Riano-Pachon D.M."/>
            <person name="Riekhof W."/>
            <person name="Rymarquis L."/>
            <person name="Schroda M."/>
            <person name="Stern D."/>
            <person name="Umen J."/>
            <person name="Willows R."/>
            <person name="Wilson N."/>
            <person name="Zimmer S.L."/>
            <person name="Allmer J."/>
            <person name="Balk J."/>
            <person name="Bisova K."/>
            <person name="Chen C.J."/>
            <person name="Elias M."/>
            <person name="Gendler K."/>
            <person name="Hauser C."/>
            <person name="Lamb M.R."/>
            <person name="Ledford H."/>
            <person name="Long J.C."/>
            <person name="Minagawa J."/>
            <person name="Page M.D."/>
            <person name="Pan J."/>
            <person name="Pootakham W."/>
            <person name="Roje S."/>
            <person name="Rose A."/>
            <person name="Stahlberg E."/>
            <person name="Terauchi A.M."/>
            <person name="Yang P."/>
            <person name="Ball S."/>
            <person name="Bowler C."/>
            <person name="Dieckmann C.L."/>
            <person name="Gladyshev V.N."/>
            <person name="Green P."/>
            <person name="Jorgensen R."/>
            <person name="Mayfield S."/>
            <person name="Mueller-Roeber B."/>
            <person name="Rajamani S."/>
            <person name="Sayre R.T."/>
            <person name="Brokstein P."/>
            <person name="Dubchak I."/>
            <person name="Goodstein D."/>
            <person name="Hornick L."/>
            <person name="Huang Y.W."/>
            <person name="Jhaveri J."/>
            <person name="Luo Y."/>
            <person name="Martinez D."/>
            <person name="Ngau W.C."/>
            <person name="Otillar B."/>
            <person name="Poliakov A."/>
            <person name="Porter A."/>
            <person name="Szajkowski L."/>
            <person name="Werner G."/>
            <person name="Zhou K."/>
            <person name="Grigoriev I.V."/>
            <person name="Rokhsar D.S."/>
            <person name="Grossman A.R."/>
        </authorList>
    </citation>
    <scope>NUCLEOTIDE SEQUENCE [LARGE SCALE GENOMIC DNA]</scope>
    <source>
        <strain evidence="3">CC-503</strain>
    </source>
</reference>
<dbReference type="RefSeq" id="XP_042926635.1">
    <property type="nucleotide sequence ID" value="XM_043061379.1"/>
</dbReference>
<dbReference type="GeneID" id="66053001"/>
<evidence type="ECO:0000313" key="2">
    <source>
        <dbReference type="EMBL" id="PNW85982.1"/>
    </source>
</evidence>
<accession>A0A2K3DZL1</accession>
<keyword evidence="3" id="KW-1185">Reference proteome</keyword>
<evidence type="ECO:0000313" key="3">
    <source>
        <dbReference type="Proteomes" id="UP000006906"/>
    </source>
</evidence>
<dbReference type="KEGG" id="cre:CHLRE_03g201888v5"/>
<feature type="transmembrane region" description="Helical" evidence="1">
    <location>
        <begin position="32"/>
        <end position="51"/>
    </location>
</feature>
<name>A0A2K3DZL1_CHLRE</name>
<keyword evidence="1" id="KW-0472">Membrane</keyword>
<dbReference type="Gramene" id="PNW85982">
    <property type="protein sequence ID" value="PNW85982"/>
    <property type="gene ID" value="CHLRE_03g201888v5"/>
</dbReference>
<gene>
    <name evidence="2" type="ORF">CHLRE_03g201888v5</name>
</gene>
<dbReference type="InParanoid" id="A0A2K3DZL1"/>
<dbReference type="Proteomes" id="UP000006906">
    <property type="component" value="Chromosome 3"/>
</dbReference>
<proteinExistence type="predicted"/>
<keyword evidence="1" id="KW-1133">Transmembrane helix</keyword>
<organism evidence="2 3">
    <name type="scientific">Chlamydomonas reinhardtii</name>
    <name type="common">Chlamydomonas smithii</name>
    <dbReference type="NCBI Taxonomy" id="3055"/>
    <lineage>
        <taxon>Eukaryota</taxon>
        <taxon>Viridiplantae</taxon>
        <taxon>Chlorophyta</taxon>
        <taxon>core chlorophytes</taxon>
        <taxon>Chlorophyceae</taxon>
        <taxon>CS clade</taxon>
        <taxon>Chlamydomonadales</taxon>
        <taxon>Chlamydomonadaceae</taxon>
        <taxon>Chlamydomonas</taxon>
    </lineage>
</organism>
<evidence type="ECO:0000256" key="1">
    <source>
        <dbReference type="SAM" id="Phobius"/>
    </source>
</evidence>
<dbReference type="EMBL" id="CM008964">
    <property type="protein sequence ID" value="PNW85982.1"/>
    <property type="molecule type" value="Genomic_DNA"/>
</dbReference>
<protein>
    <submittedName>
        <fullName evidence="2">Uncharacterized protein</fullName>
    </submittedName>
</protein>
<dbReference type="AlphaFoldDB" id="A0A2K3DZL1"/>
<sequence length="149" mass="16687">MPRKVARAPPTRIGPQLSGLAASSQALTQHSAFIGLVGCLLFVSVAATSYISSVNERERLAAHRANMAQLQAAHQENMAQLKAAHDADIEQRFAARQEHMRQREAARQQEMERREAARQRDMEWLAEAIWERQQLLEARVAAARAGARH</sequence>
<keyword evidence="1" id="KW-0812">Transmembrane</keyword>